<reference evidence="1" key="1">
    <citation type="journal article" date="2014" name="Int. J. Syst. Evol. Microbiol.">
        <title>Complete genome sequence of Corynebacterium casei LMG S-19264T (=DSM 44701T), isolated from a smear-ripened cheese.</title>
        <authorList>
            <consortium name="US DOE Joint Genome Institute (JGI-PGF)"/>
            <person name="Walter F."/>
            <person name="Albersmeier A."/>
            <person name="Kalinowski J."/>
            <person name="Ruckert C."/>
        </authorList>
    </citation>
    <scope>NUCLEOTIDE SEQUENCE</scope>
    <source>
        <strain evidence="1">VKM Ac-1321</strain>
    </source>
</reference>
<keyword evidence="2" id="KW-1185">Reference proteome</keyword>
<accession>A0A9W6NQM8</accession>
<dbReference type="RefSeq" id="WP_223095332.1">
    <property type="nucleotide sequence ID" value="NZ_BAAAXA010000001.1"/>
</dbReference>
<protein>
    <submittedName>
        <fullName evidence="1">Uncharacterized protein</fullName>
    </submittedName>
</protein>
<evidence type="ECO:0000313" key="2">
    <source>
        <dbReference type="Proteomes" id="UP001143480"/>
    </source>
</evidence>
<comment type="caution">
    <text evidence="1">The sequence shown here is derived from an EMBL/GenBank/DDBJ whole genome shotgun (WGS) entry which is preliminary data.</text>
</comment>
<name>A0A9W6NQM8_9ACTN</name>
<sequence>MTPSPKLAALALNEIGRLLGTLSEEQLTALAEGRAQVEFRATGAPAEPPARPRTVKAGADLDAIVADIRAMTEEDDVERYLTARDKDLPLPKLRELAERIGPPVTVKGAKSKAQLRKNIAAGTAGLINRPASVFSGSWDR</sequence>
<reference evidence="1" key="2">
    <citation type="submission" date="2023-01" db="EMBL/GenBank/DDBJ databases">
        <authorList>
            <person name="Sun Q."/>
            <person name="Evtushenko L."/>
        </authorList>
    </citation>
    <scope>NUCLEOTIDE SEQUENCE</scope>
    <source>
        <strain evidence="1">VKM Ac-1321</strain>
    </source>
</reference>
<gene>
    <name evidence="1" type="ORF">GCM10017581_071580</name>
</gene>
<evidence type="ECO:0000313" key="1">
    <source>
        <dbReference type="EMBL" id="GLL05411.1"/>
    </source>
</evidence>
<proteinExistence type="predicted"/>
<dbReference type="AlphaFoldDB" id="A0A9W6NQM8"/>
<dbReference type="EMBL" id="BSFP01000057">
    <property type="protein sequence ID" value="GLL05411.1"/>
    <property type="molecule type" value="Genomic_DNA"/>
</dbReference>
<dbReference type="Proteomes" id="UP001143480">
    <property type="component" value="Unassembled WGS sequence"/>
</dbReference>
<organism evidence="1 2">
    <name type="scientific">Dactylosporangium matsuzakiense</name>
    <dbReference type="NCBI Taxonomy" id="53360"/>
    <lineage>
        <taxon>Bacteria</taxon>
        <taxon>Bacillati</taxon>
        <taxon>Actinomycetota</taxon>
        <taxon>Actinomycetes</taxon>
        <taxon>Micromonosporales</taxon>
        <taxon>Micromonosporaceae</taxon>
        <taxon>Dactylosporangium</taxon>
    </lineage>
</organism>